<dbReference type="Gene3D" id="3.40.50.12230">
    <property type="match status" value="1"/>
</dbReference>
<dbReference type="Pfam" id="PF02911">
    <property type="entry name" value="Formyl_trans_C"/>
    <property type="match status" value="1"/>
</dbReference>
<dbReference type="EMBL" id="JAFIDN010000018">
    <property type="protein sequence ID" value="MBP3193947.1"/>
    <property type="molecule type" value="Genomic_DNA"/>
</dbReference>
<feature type="domain" description="Formyl transferase C-terminal" evidence="2">
    <location>
        <begin position="206"/>
        <end position="284"/>
    </location>
</feature>
<dbReference type="PANTHER" id="PTHR11138:SF5">
    <property type="entry name" value="METHIONYL-TRNA FORMYLTRANSFERASE, MITOCHONDRIAL"/>
    <property type="match status" value="1"/>
</dbReference>
<dbReference type="AlphaFoldDB" id="A0A8J7RVZ0"/>
<dbReference type="SUPFAM" id="SSF50486">
    <property type="entry name" value="FMT C-terminal domain-like"/>
    <property type="match status" value="1"/>
</dbReference>
<dbReference type="Pfam" id="PF00551">
    <property type="entry name" value="Formyl_trans_N"/>
    <property type="match status" value="1"/>
</dbReference>
<evidence type="ECO:0000259" key="1">
    <source>
        <dbReference type="Pfam" id="PF00551"/>
    </source>
</evidence>
<evidence type="ECO:0000259" key="2">
    <source>
        <dbReference type="Pfam" id="PF02911"/>
    </source>
</evidence>
<accession>A0A8J7RVZ0</accession>
<sequence length="298" mass="33271">MNKITIGYFADGPWSHQALDRLADDPSVEISFVVPRKGSRDQTLIRLAREHQIPCHENALVNSPEFMELAAGYECDLFVSMSFNQIFRELLLNIPKWGSINCHAGKLPFYRGRNILNWALINDEKEFGITVHHIDTGIDTGDIISQQTYPIRDSDTYRTLLERSYTYCAGLLHDTVKKIQNGTAARTPQSEIHPVGFYCGMRGEGDEIIDWNHSSRNLFNFIRAVCDPAPKATTFFKGQTVRINKAKMIPGAPAYIGIPGQLVGTTSAGLIVKTKDTTLELMEIDSPVPLKTGDRLGS</sequence>
<dbReference type="InterPro" id="IPR005793">
    <property type="entry name" value="Formyl_trans_C"/>
</dbReference>
<reference evidence="3" key="1">
    <citation type="submission" date="2021-02" db="EMBL/GenBank/DDBJ databases">
        <title>Natronogracilivirga saccharolytica gen. nov. sp. nov. a new anaerobic, haloalkiliphilic carbohydrate-fermenting bacterium from soda lake and proposing of Cyclonatronumiaceae fam. nov. in the phylum Balneolaeota.</title>
        <authorList>
            <person name="Zhilina T.N."/>
            <person name="Sorokin D.Y."/>
            <person name="Zavarzina D.G."/>
            <person name="Toshchakov S.V."/>
            <person name="Kublanov I.V."/>
        </authorList>
    </citation>
    <scope>NUCLEOTIDE SEQUENCE</scope>
    <source>
        <strain evidence="3">Z-1702</strain>
    </source>
</reference>
<dbReference type="PANTHER" id="PTHR11138">
    <property type="entry name" value="METHIONYL-TRNA FORMYLTRANSFERASE"/>
    <property type="match status" value="1"/>
</dbReference>
<dbReference type="Proteomes" id="UP000673975">
    <property type="component" value="Unassembled WGS sequence"/>
</dbReference>
<evidence type="ECO:0000313" key="3">
    <source>
        <dbReference type="EMBL" id="MBP3193947.1"/>
    </source>
</evidence>
<dbReference type="InterPro" id="IPR011034">
    <property type="entry name" value="Formyl_transferase-like_C_sf"/>
</dbReference>
<feature type="domain" description="Formyl transferase N-terminal" evidence="1">
    <location>
        <begin position="56"/>
        <end position="163"/>
    </location>
</feature>
<gene>
    <name evidence="3" type="ORF">NATSA_14815</name>
</gene>
<dbReference type="GO" id="GO:0005829">
    <property type="term" value="C:cytosol"/>
    <property type="evidence" value="ECO:0007669"/>
    <property type="project" value="TreeGrafter"/>
</dbReference>
<dbReference type="InterPro" id="IPR002376">
    <property type="entry name" value="Formyl_transf_N"/>
</dbReference>
<comment type="caution">
    <text evidence="3">The sequence shown here is derived from an EMBL/GenBank/DDBJ whole genome shotgun (WGS) entry which is preliminary data.</text>
</comment>
<keyword evidence="4" id="KW-1185">Reference proteome</keyword>
<organism evidence="3 4">
    <name type="scientific">Natronogracilivirga saccharolytica</name>
    <dbReference type="NCBI Taxonomy" id="2812953"/>
    <lineage>
        <taxon>Bacteria</taxon>
        <taxon>Pseudomonadati</taxon>
        <taxon>Balneolota</taxon>
        <taxon>Balneolia</taxon>
        <taxon>Balneolales</taxon>
        <taxon>Cyclonatronaceae</taxon>
        <taxon>Natronogracilivirga</taxon>
    </lineage>
</organism>
<name>A0A8J7RVZ0_9BACT</name>
<dbReference type="InterPro" id="IPR036477">
    <property type="entry name" value="Formyl_transf_N_sf"/>
</dbReference>
<dbReference type="SUPFAM" id="SSF53328">
    <property type="entry name" value="Formyltransferase"/>
    <property type="match status" value="1"/>
</dbReference>
<dbReference type="GO" id="GO:0004479">
    <property type="term" value="F:methionyl-tRNA formyltransferase activity"/>
    <property type="evidence" value="ECO:0007669"/>
    <property type="project" value="TreeGrafter"/>
</dbReference>
<dbReference type="RefSeq" id="WP_210513407.1">
    <property type="nucleotide sequence ID" value="NZ_JAFIDN010000018.1"/>
</dbReference>
<dbReference type="CDD" id="cd08369">
    <property type="entry name" value="FMT_core"/>
    <property type="match status" value="1"/>
</dbReference>
<evidence type="ECO:0000313" key="4">
    <source>
        <dbReference type="Proteomes" id="UP000673975"/>
    </source>
</evidence>
<protein>
    <submittedName>
        <fullName evidence="3">Methionyl-tRNA formyltransferase</fullName>
    </submittedName>
</protein>
<proteinExistence type="predicted"/>